<sequence length="373" mass="43541">MYFIELFRLLYDKKQSFKMIFFGFLLTVLASFPLCDVTEDDLTQNPRFCKLLVLLAQHMDRTGLTASLKAELEKTEQNLQSQRRQWLRTEVLHRGLQEMIQDHHVREAHVTEPPDQNMLHETMEKCLLVAQCVRQLDPSNATNEEQPFVFGLTPQHVKELMPPDKDVQRMRRALPKQLENHLRQKCLHLLSYYQPECETESEGLKTVKLSHLSALLDKEKTRAESLRGTCRENAVLLQRQSQVYLCELMKCIQLLQTLILDHRLKIQTDLDQSKLDYLEGKCELVLQKLKAETVEVQLDTYTPNSISAHRKIREKLEAELKACRAEKQAAELKLSSFEILGKEFKALADEYCRLRSEIENKKWALAELTHVKN</sequence>
<dbReference type="InterPro" id="IPR026214">
    <property type="entry name" value="HAUS4_met"/>
</dbReference>
<feature type="coiled-coil region" evidence="1">
    <location>
        <begin position="306"/>
        <end position="333"/>
    </location>
</feature>
<dbReference type="Pfam" id="PF14735">
    <property type="entry name" value="HAUS4"/>
    <property type="match status" value="1"/>
</dbReference>
<evidence type="ECO:0000313" key="3">
    <source>
        <dbReference type="Proteomes" id="UP000265180"/>
    </source>
</evidence>
<dbReference type="GO" id="GO:0007098">
    <property type="term" value="P:centrosome cycle"/>
    <property type="evidence" value="ECO:0007669"/>
    <property type="project" value="InterPro"/>
</dbReference>
<dbReference type="Proteomes" id="UP000265180">
    <property type="component" value="Chromosome 18"/>
</dbReference>
<keyword evidence="1" id="KW-0175">Coiled coil</keyword>
<reference evidence="2" key="3">
    <citation type="submission" date="2025-08" db="UniProtKB">
        <authorList>
            <consortium name="Ensembl"/>
        </authorList>
    </citation>
    <scope>IDENTIFICATION</scope>
    <source>
        <strain evidence="2">HNI</strain>
    </source>
</reference>
<organism evidence="2 3">
    <name type="scientific">Oryzias latipes</name>
    <name type="common">Japanese rice fish</name>
    <name type="synonym">Japanese killifish</name>
    <dbReference type="NCBI Taxonomy" id="8090"/>
    <lineage>
        <taxon>Eukaryota</taxon>
        <taxon>Metazoa</taxon>
        <taxon>Chordata</taxon>
        <taxon>Craniata</taxon>
        <taxon>Vertebrata</taxon>
        <taxon>Euteleostomi</taxon>
        <taxon>Actinopterygii</taxon>
        <taxon>Neopterygii</taxon>
        <taxon>Teleostei</taxon>
        <taxon>Neoteleostei</taxon>
        <taxon>Acanthomorphata</taxon>
        <taxon>Ovalentaria</taxon>
        <taxon>Atherinomorphae</taxon>
        <taxon>Beloniformes</taxon>
        <taxon>Adrianichthyidae</taxon>
        <taxon>Oryziinae</taxon>
        <taxon>Oryzias</taxon>
    </lineage>
</organism>
<name>A0A3P9M7F5_ORYLA</name>
<evidence type="ECO:0000313" key="2">
    <source>
        <dbReference type="Ensembl" id="ENSORLP00020028872.1"/>
    </source>
</evidence>
<evidence type="ECO:0000256" key="1">
    <source>
        <dbReference type="SAM" id="Coils"/>
    </source>
</evidence>
<dbReference type="InterPro" id="IPR029327">
    <property type="entry name" value="HAUS4"/>
</dbReference>
<dbReference type="Ensembl" id="ENSORLT00020018586.1">
    <property type="protein sequence ID" value="ENSORLP00020028872.1"/>
    <property type="gene ID" value="ENSORLG00020012585.1"/>
</dbReference>
<dbReference type="PRINTS" id="PR02090">
    <property type="entry name" value="HAUSAUGMINL4"/>
</dbReference>
<reference evidence="2" key="4">
    <citation type="submission" date="2025-09" db="UniProtKB">
        <authorList>
            <consortium name="Ensembl"/>
        </authorList>
    </citation>
    <scope>IDENTIFICATION</scope>
    <source>
        <strain evidence="2">HNI</strain>
    </source>
</reference>
<reference evidence="2 3" key="2">
    <citation type="submission" date="2017-04" db="EMBL/GenBank/DDBJ databases">
        <title>CpG methylation of centromeres and impact of large insertions on vertebrate speciation.</title>
        <authorList>
            <person name="Ichikawa K."/>
            <person name="Yoshimura J."/>
            <person name="Morishita S."/>
        </authorList>
    </citation>
    <scope>NUCLEOTIDE SEQUENCE</scope>
    <source>
        <strain evidence="2 3">HNI</strain>
    </source>
</reference>
<dbReference type="PANTHER" id="PTHR16219:SF1">
    <property type="entry name" value="HAUS AUGMIN-LIKE COMPLEX SUBUNIT 4"/>
    <property type="match status" value="1"/>
</dbReference>
<dbReference type="GO" id="GO:0051225">
    <property type="term" value="P:spindle assembly"/>
    <property type="evidence" value="ECO:0007669"/>
    <property type="project" value="InterPro"/>
</dbReference>
<proteinExistence type="predicted"/>
<protein>
    <submittedName>
        <fullName evidence="2">HAUS augmin-like complex, subunit 4</fullName>
    </submittedName>
</protein>
<dbReference type="AlphaFoldDB" id="A0A3P9M7F5"/>
<dbReference type="PANTHER" id="PTHR16219">
    <property type="entry name" value="AUGMIN SUBUNIT 4 FAMILY MEMBER"/>
    <property type="match status" value="1"/>
</dbReference>
<accession>A0A3P9M7F5</accession>
<dbReference type="GO" id="GO:0070652">
    <property type="term" value="C:HAUS complex"/>
    <property type="evidence" value="ECO:0007669"/>
    <property type="project" value="InterPro"/>
</dbReference>
<reference key="1">
    <citation type="journal article" date="2007" name="Nature">
        <title>The medaka draft genome and insights into vertebrate genome evolution.</title>
        <authorList>
            <person name="Kasahara M."/>
            <person name="Naruse K."/>
            <person name="Sasaki S."/>
            <person name="Nakatani Y."/>
            <person name="Qu W."/>
            <person name="Ahsan B."/>
            <person name="Yamada T."/>
            <person name="Nagayasu Y."/>
            <person name="Doi K."/>
            <person name="Kasai Y."/>
            <person name="Jindo T."/>
            <person name="Kobayashi D."/>
            <person name="Shimada A."/>
            <person name="Toyoda A."/>
            <person name="Kuroki Y."/>
            <person name="Fujiyama A."/>
            <person name="Sasaki T."/>
            <person name="Shimizu A."/>
            <person name="Asakawa S."/>
            <person name="Shimizu N."/>
            <person name="Hashimoto S."/>
            <person name="Yang J."/>
            <person name="Lee Y."/>
            <person name="Matsushima K."/>
            <person name="Sugano S."/>
            <person name="Sakaizumi M."/>
            <person name="Narita T."/>
            <person name="Ohishi K."/>
            <person name="Haga S."/>
            <person name="Ohta F."/>
            <person name="Nomoto H."/>
            <person name="Nogata K."/>
            <person name="Morishita T."/>
            <person name="Endo T."/>
            <person name="Shin-I T."/>
            <person name="Takeda H."/>
            <person name="Morishita S."/>
            <person name="Kohara Y."/>
        </authorList>
    </citation>
    <scope>NUCLEOTIDE SEQUENCE [LARGE SCALE GENOMIC DNA]</scope>
    <source>
        <strain>Hd-rR</strain>
    </source>
</reference>